<dbReference type="AlphaFoldDB" id="A0A5C7W732"/>
<proteinExistence type="predicted"/>
<dbReference type="EMBL" id="SSFO01000127">
    <property type="protein sequence ID" value="TXI32979.1"/>
    <property type="molecule type" value="Genomic_DNA"/>
</dbReference>
<keyword evidence="1" id="KW-1133">Transmembrane helix</keyword>
<keyword evidence="1" id="KW-0472">Membrane</keyword>
<sequence>MQEENVHWCGYRKPLTYIGLLLGAVAIACVGALTLGSGNETTATPMAQIEDAREPSRPVISASAPEIAQTSNSVLVSFELQSDIEAPYPAINILACLENPCNGKVAKTWTFASNAYPHASEKLTKQAVQLPIPLRSIPSTAQSIAVEVINPPSNLKGQNP</sequence>
<evidence type="ECO:0000256" key="1">
    <source>
        <dbReference type="SAM" id="Phobius"/>
    </source>
</evidence>
<comment type="caution">
    <text evidence="2">The sequence shown here is derived from an EMBL/GenBank/DDBJ whole genome shotgun (WGS) entry which is preliminary data.</text>
</comment>
<evidence type="ECO:0000313" key="2">
    <source>
        <dbReference type="EMBL" id="TXI32979.1"/>
    </source>
</evidence>
<evidence type="ECO:0000313" key="3">
    <source>
        <dbReference type="Proteomes" id="UP000321110"/>
    </source>
</evidence>
<name>A0A5C7W732_AQUAC</name>
<protein>
    <submittedName>
        <fullName evidence="2">Uncharacterized protein</fullName>
    </submittedName>
</protein>
<accession>A0A5C7W732</accession>
<feature type="transmembrane region" description="Helical" evidence="1">
    <location>
        <begin position="15"/>
        <end position="36"/>
    </location>
</feature>
<reference evidence="2 3" key="1">
    <citation type="submission" date="2018-09" db="EMBL/GenBank/DDBJ databases">
        <title>Metagenome Assembled Genomes from an Advanced Water Purification Facility.</title>
        <authorList>
            <person name="Stamps B.W."/>
            <person name="Spear J.R."/>
        </authorList>
    </citation>
    <scope>NUCLEOTIDE SEQUENCE [LARGE SCALE GENOMIC DNA]</scope>
    <source>
        <strain evidence="2">Bin_52_1</strain>
    </source>
</reference>
<gene>
    <name evidence="2" type="ORF">E6Q69_07650</name>
</gene>
<dbReference type="Proteomes" id="UP000321110">
    <property type="component" value="Unassembled WGS sequence"/>
</dbReference>
<organism evidence="2 3">
    <name type="scientific">Aquipseudomonas alcaligenes</name>
    <name type="common">Pseudomonas alcaligenes</name>
    <dbReference type="NCBI Taxonomy" id="43263"/>
    <lineage>
        <taxon>Bacteria</taxon>
        <taxon>Pseudomonadati</taxon>
        <taxon>Pseudomonadota</taxon>
        <taxon>Gammaproteobacteria</taxon>
        <taxon>Pseudomonadales</taxon>
        <taxon>Pseudomonadaceae</taxon>
        <taxon>Aquipseudomonas</taxon>
    </lineage>
</organism>
<keyword evidence="1" id="KW-0812">Transmembrane</keyword>